<dbReference type="PROSITE" id="PS50089">
    <property type="entry name" value="ZF_RING_2"/>
    <property type="match status" value="1"/>
</dbReference>
<keyword evidence="1" id="KW-0862">Zinc</keyword>
<sequence length="221" mass="23679">MQNSPPTIPPPPLFFPPHSTDQIPIFPISSPPSPFAASPSSVFQITVHPGPPQPPPPSPFAGFQTSVDLSPIQFLLAITAIITVPALIFTFIFAFWCPPSRRRRQSSGELSVTSEVSDHDVENSGEVTDVKYQKEAHVKEIGGECPVCLSVFADGEELRQLSVCKHSFHASCIDMWLSNHSNCPICRANIAAATKLSGSNSLAAPNRDGDLQHGGDASALI</sequence>
<comment type="caution">
    <text evidence="5">The sequence shown here is derived from an EMBL/GenBank/DDBJ whole genome shotgun (WGS) entry which is preliminary data.</text>
</comment>
<dbReference type="AlphaFoldDB" id="A0AAV1Y2Z6"/>
<dbReference type="SUPFAM" id="SSF57850">
    <property type="entry name" value="RING/U-box"/>
    <property type="match status" value="1"/>
</dbReference>
<evidence type="ECO:0000259" key="4">
    <source>
        <dbReference type="PROSITE" id="PS50089"/>
    </source>
</evidence>
<dbReference type="InterPro" id="IPR013083">
    <property type="entry name" value="Znf_RING/FYVE/PHD"/>
</dbReference>
<keyword evidence="6" id="KW-1185">Reference proteome</keyword>
<evidence type="ECO:0000313" key="6">
    <source>
        <dbReference type="Proteomes" id="UP001497480"/>
    </source>
</evidence>
<dbReference type="EMBL" id="CAXHTB010000021">
    <property type="protein sequence ID" value="CAL0328227.1"/>
    <property type="molecule type" value="Genomic_DNA"/>
</dbReference>
<protein>
    <recommendedName>
        <fullName evidence="4">RING-type domain-containing protein</fullName>
    </recommendedName>
</protein>
<evidence type="ECO:0000313" key="5">
    <source>
        <dbReference type="EMBL" id="CAL0328227.1"/>
    </source>
</evidence>
<organism evidence="5 6">
    <name type="scientific">Lupinus luteus</name>
    <name type="common">European yellow lupine</name>
    <dbReference type="NCBI Taxonomy" id="3873"/>
    <lineage>
        <taxon>Eukaryota</taxon>
        <taxon>Viridiplantae</taxon>
        <taxon>Streptophyta</taxon>
        <taxon>Embryophyta</taxon>
        <taxon>Tracheophyta</taxon>
        <taxon>Spermatophyta</taxon>
        <taxon>Magnoliopsida</taxon>
        <taxon>eudicotyledons</taxon>
        <taxon>Gunneridae</taxon>
        <taxon>Pentapetalae</taxon>
        <taxon>rosids</taxon>
        <taxon>fabids</taxon>
        <taxon>Fabales</taxon>
        <taxon>Fabaceae</taxon>
        <taxon>Papilionoideae</taxon>
        <taxon>50 kb inversion clade</taxon>
        <taxon>genistoids sensu lato</taxon>
        <taxon>core genistoids</taxon>
        <taxon>Genisteae</taxon>
        <taxon>Lupinus</taxon>
    </lineage>
</organism>
<dbReference type="PANTHER" id="PTHR45676:SF88">
    <property type="entry name" value="RING-H2 FINGER PROTEIN ATL33"/>
    <property type="match status" value="1"/>
</dbReference>
<proteinExistence type="predicted"/>
<dbReference type="GO" id="GO:0016567">
    <property type="term" value="P:protein ubiquitination"/>
    <property type="evidence" value="ECO:0007669"/>
    <property type="project" value="TreeGrafter"/>
</dbReference>
<gene>
    <name evidence="5" type="ORF">LLUT_LOCUS29287</name>
</gene>
<keyword evidence="3" id="KW-0472">Membrane</keyword>
<name>A0AAV1Y2Z6_LUPLU</name>
<dbReference type="Gene3D" id="3.30.40.10">
    <property type="entry name" value="Zinc/RING finger domain, C3HC4 (zinc finger)"/>
    <property type="match status" value="1"/>
</dbReference>
<reference evidence="5 6" key="1">
    <citation type="submission" date="2024-03" db="EMBL/GenBank/DDBJ databases">
        <authorList>
            <person name="Martinez-Hernandez J."/>
        </authorList>
    </citation>
    <scope>NUCLEOTIDE SEQUENCE [LARGE SCALE GENOMIC DNA]</scope>
</reference>
<dbReference type="SMART" id="SM00184">
    <property type="entry name" value="RING"/>
    <property type="match status" value="1"/>
</dbReference>
<feature type="transmembrane region" description="Helical" evidence="3">
    <location>
        <begin position="72"/>
        <end position="97"/>
    </location>
</feature>
<feature type="region of interest" description="Disordered" evidence="2">
    <location>
        <begin position="202"/>
        <end position="221"/>
    </location>
</feature>
<evidence type="ECO:0000256" key="3">
    <source>
        <dbReference type="SAM" id="Phobius"/>
    </source>
</evidence>
<keyword evidence="1" id="KW-0479">Metal-binding</keyword>
<evidence type="ECO:0000256" key="2">
    <source>
        <dbReference type="SAM" id="MobiDB-lite"/>
    </source>
</evidence>
<dbReference type="GO" id="GO:0008270">
    <property type="term" value="F:zinc ion binding"/>
    <property type="evidence" value="ECO:0007669"/>
    <property type="project" value="UniProtKB-KW"/>
</dbReference>
<dbReference type="CDD" id="cd16461">
    <property type="entry name" value="RING-H2_EL5-like"/>
    <property type="match status" value="1"/>
</dbReference>
<keyword evidence="1" id="KW-0863">Zinc-finger</keyword>
<keyword evidence="3" id="KW-0812">Transmembrane</keyword>
<evidence type="ECO:0000256" key="1">
    <source>
        <dbReference type="PROSITE-ProRule" id="PRU00175"/>
    </source>
</evidence>
<dbReference type="PANTHER" id="PTHR45676">
    <property type="entry name" value="RING-H2 FINGER PROTEIN ATL51-RELATED"/>
    <property type="match status" value="1"/>
</dbReference>
<accession>A0AAV1Y2Z6</accession>
<keyword evidence="3" id="KW-1133">Transmembrane helix</keyword>
<dbReference type="Proteomes" id="UP001497480">
    <property type="component" value="Unassembled WGS sequence"/>
</dbReference>
<feature type="domain" description="RING-type" evidence="4">
    <location>
        <begin position="145"/>
        <end position="187"/>
    </location>
</feature>
<dbReference type="InterPro" id="IPR001841">
    <property type="entry name" value="Znf_RING"/>
</dbReference>
<dbReference type="Pfam" id="PF13639">
    <property type="entry name" value="zf-RING_2"/>
    <property type="match status" value="1"/>
</dbReference>